<sequence>MGIDIVTYRVRIGSFANKGHRHIFHGTDIDYRPCVNSSDIAYRALAVSLFVMMYMCYHHCLVTAAHSAVSLPMPNKDNCGFQQTAMLQHRICLLQGTSIYQETEFVSSPCAISGLVANYVANIAQRLLLLSSDVDLNPGPNDLDVKLDNLLQAVAASERRMFSEMKLSENRLMDEFNAIRINIASILSDVDLLKHENLKIGQDLHSLHSKQAATTDIVVSNECRVTDIESTLEVMQLDIDALHDEIGSKDDTIAALSNEIEELKRNHISNNMRVFGLKVDATNYQDQLKSIFINKVLKVANPGINWSEDDIKYVKVISSNDATKESLLIVTFRFDDDKFRVCEGRALLRTSSIRVGDDLTFKQRETLRSIHKLGKTGYFFKGKLQVKDKPIEPNDSRTFKSHTQPAVTDVLPGTEHANTPMEAQQ</sequence>
<feature type="region of interest" description="Disordered" evidence="2">
    <location>
        <begin position="392"/>
        <end position="425"/>
    </location>
</feature>
<keyword evidence="1" id="KW-0175">Coiled coil</keyword>
<proteinExistence type="predicted"/>
<accession>A0A9D3Z3R2</accession>
<evidence type="ECO:0000256" key="2">
    <source>
        <dbReference type="SAM" id="MobiDB-lite"/>
    </source>
</evidence>
<evidence type="ECO:0000313" key="3">
    <source>
        <dbReference type="EMBL" id="KAH3711309.1"/>
    </source>
</evidence>
<organism evidence="3 4">
    <name type="scientific">Dreissena polymorpha</name>
    <name type="common">Zebra mussel</name>
    <name type="synonym">Mytilus polymorpha</name>
    <dbReference type="NCBI Taxonomy" id="45954"/>
    <lineage>
        <taxon>Eukaryota</taxon>
        <taxon>Metazoa</taxon>
        <taxon>Spiralia</taxon>
        <taxon>Lophotrochozoa</taxon>
        <taxon>Mollusca</taxon>
        <taxon>Bivalvia</taxon>
        <taxon>Autobranchia</taxon>
        <taxon>Heteroconchia</taxon>
        <taxon>Euheterodonta</taxon>
        <taxon>Imparidentia</taxon>
        <taxon>Neoheterodontei</taxon>
        <taxon>Myida</taxon>
        <taxon>Dreissenoidea</taxon>
        <taxon>Dreissenidae</taxon>
        <taxon>Dreissena</taxon>
    </lineage>
</organism>
<keyword evidence="4" id="KW-1185">Reference proteome</keyword>
<comment type="caution">
    <text evidence="3">The sequence shown here is derived from an EMBL/GenBank/DDBJ whole genome shotgun (WGS) entry which is preliminary data.</text>
</comment>
<feature type="coiled-coil region" evidence="1">
    <location>
        <begin position="246"/>
        <end position="273"/>
    </location>
</feature>
<evidence type="ECO:0000256" key="1">
    <source>
        <dbReference type="SAM" id="Coils"/>
    </source>
</evidence>
<protein>
    <submittedName>
        <fullName evidence="3">Uncharacterized protein</fullName>
    </submittedName>
</protein>
<reference evidence="3" key="2">
    <citation type="submission" date="2020-11" db="EMBL/GenBank/DDBJ databases">
        <authorList>
            <person name="McCartney M.A."/>
            <person name="Auch B."/>
            <person name="Kono T."/>
            <person name="Mallez S."/>
            <person name="Becker A."/>
            <person name="Gohl D.M."/>
            <person name="Silverstein K.A.T."/>
            <person name="Koren S."/>
            <person name="Bechman K.B."/>
            <person name="Herman A."/>
            <person name="Abrahante J.E."/>
            <person name="Garbe J."/>
        </authorList>
    </citation>
    <scope>NUCLEOTIDE SEQUENCE</scope>
    <source>
        <strain evidence="3">Duluth1</strain>
        <tissue evidence="3">Whole animal</tissue>
    </source>
</reference>
<evidence type="ECO:0000313" key="4">
    <source>
        <dbReference type="Proteomes" id="UP000828390"/>
    </source>
</evidence>
<dbReference type="EMBL" id="JAIWYP010000014">
    <property type="protein sequence ID" value="KAH3711309.1"/>
    <property type="molecule type" value="Genomic_DNA"/>
</dbReference>
<name>A0A9D3Z3R2_DREPO</name>
<gene>
    <name evidence="3" type="ORF">DPMN_070814</name>
</gene>
<dbReference type="AlphaFoldDB" id="A0A9D3Z3R2"/>
<dbReference type="Proteomes" id="UP000828390">
    <property type="component" value="Unassembled WGS sequence"/>
</dbReference>
<reference evidence="3" key="1">
    <citation type="journal article" date="2019" name="bioRxiv">
        <title>The Genome of the Zebra Mussel, Dreissena polymorpha: A Resource for Invasive Species Research.</title>
        <authorList>
            <person name="McCartney M.A."/>
            <person name="Auch B."/>
            <person name="Kono T."/>
            <person name="Mallez S."/>
            <person name="Zhang Y."/>
            <person name="Obille A."/>
            <person name="Becker A."/>
            <person name="Abrahante J.E."/>
            <person name="Garbe J."/>
            <person name="Badalamenti J.P."/>
            <person name="Herman A."/>
            <person name="Mangelson H."/>
            <person name="Liachko I."/>
            <person name="Sullivan S."/>
            <person name="Sone E.D."/>
            <person name="Koren S."/>
            <person name="Silverstein K.A.T."/>
            <person name="Beckman K.B."/>
            <person name="Gohl D.M."/>
        </authorList>
    </citation>
    <scope>NUCLEOTIDE SEQUENCE</scope>
    <source>
        <strain evidence="3">Duluth1</strain>
        <tissue evidence="3">Whole animal</tissue>
    </source>
</reference>